<evidence type="ECO:0000313" key="2">
    <source>
        <dbReference type="EMBL" id="KAK3268815.1"/>
    </source>
</evidence>
<keyword evidence="1" id="KW-0812">Transmembrane</keyword>
<dbReference type="EMBL" id="LGRX02011566">
    <property type="protein sequence ID" value="KAK3268815.1"/>
    <property type="molecule type" value="Genomic_DNA"/>
</dbReference>
<reference evidence="2 3" key="1">
    <citation type="journal article" date="2015" name="Genome Biol. Evol.">
        <title>Comparative Genomics of a Bacterivorous Green Alga Reveals Evolutionary Causalities and Consequences of Phago-Mixotrophic Mode of Nutrition.</title>
        <authorList>
            <person name="Burns J.A."/>
            <person name="Paasch A."/>
            <person name="Narechania A."/>
            <person name="Kim E."/>
        </authorList>
    </citation>
    <scope>NUCLEOTIDE SEQUENCE [LARGE SCALE GENOMIC DNA]</scope>
    <source>
        <strain evidence="2 3">PLY_AMNH</strain>
    </source>
</reference>
<evidence type="ECO:0000256" key="1">
    <source>
        <dbReference type="SAM" id="Phobius"/>
    </source>
</evidence>
<keyword evidence="1" id="KW-1133">Transmembrane helix</keyword>
<dbReference type="AlphaFoldDB" id="A0AAE0G081"/>
<evidence type="ECO:0000313" key="3">
    <source>
        <dbReference type="Proteomes" id="UP001190700"/>
    </source>
</evidence>
<protein>
    <submittedName>
        <fullName evidence="2">Uncharacterized protein</fullName>
    </submittedName>
</protein>
<organism evidence="2 3">
    <name type="scientific">Cymbomonas tetramitiformis</name>
    <dbReference type="NCBI Taxonomy" id="36881"/>
    <lineage>
        <taxon>Eukaryota</taxon>
        <taxon>Viridiplantae</taxon>
        <taxon>Chlorophyta</taxon>
        <taxon>Pyramimonadophyceae</taxon>
        <taxon>Pyramimonadales</taxon>
        <taxon>Pyramimonadaceae</taxon>
        <taxon>Cymbomonas</taxon>
    </lineage>
</organism>
<keyword evidence="1" id="KW-0472">Membrane</keyword>
<dbReference type="Proteomes" id="UP001190700">
    <property type="component" value="Unassembled WGS sequence"/>
</dbReference>
<name>A0AAE0G081_9CHLO</name>
<feature type="transmembrane region" description="Helical" evidence="1">
    <location>
        <begin position="39"/>
        <end position="60"/>
    </location>
</feature>
<keyword evidence="3" id="KW-1185">Reference proteome</keyword>
<sequence length="83" mass="9301">MEVEPSRERYRVQHAKAQAARSMRTTQILGKFWQTQSGFLWQDLAVFGMLCGVVTVFGIIPLRQHLGADKTSDSSPSEACSTR</sequence>
<proteinExistence type="predicted"/>
<accession>A0AAE0G081</accession>
<comment type="caution">
    <text evidence="2">The sequence shown here is derived from an EMBL/GenBank/DDBJ whole genome shotgun (WGS) entry which is preliminary data.</text>
</comment>
<gene>
    <name evidence="2" type="ORF">CYMTET_22702</name>
</gene>